<feature type="domain" description="Arrestin C-terminal-like" evidence="2">
    <location>
        <begin position="160"/>
        <end position="287"/>
    </location>
</feature>
<dbReference type="Pfam" id="PF00339">
    <property type="entry name" value="Arrestin_N"/>
    <property type="match status" value="1"/>
</dbReference>
<dbReference type="InterPro" id="IPR014756">
    <property type="entry name" value="Ig_E-set"/>
</dbReference>
<dbReference type="AlphaFoldDB" id="A0AAY4BLX7"/>
<dbReference type="InterPro" id="IPR011022">
    <property type="entry name" value="Arrestin_C-like"/>
</dbReference>
<dbReference type="GO" id="GO:0005886">
    <property type="term" value="C:plasma membrane"/>
    <property type="evidence" value="ECO:0007669"/>
    <property type="project" value="TreeGrafter"/>
</dbReference>
<evidence type="ECO:0000259" key="2">
    <source>
        <dbReference type="SMART" id="SM01017"/>
    </source>
</evidence>
<dbReference type="InterPro" id="IPR014752">
    <property type="entry name" value="Arrestin-like_C"/>
</dbReference>
<name>A0AAY4BLX7_9TELE</name>
<dbReference type="GeneTree" id="ENSGT00940000160523"/>
<keyword evidence="4" id="KW-1185">Reference proteome</keyword>
<dbReference type="GO" id="GO:0007399">
    <property type="term" value="P:nervous system development"/>
    <property type="evidence" value="ECO:0007669"/>
    <property type="project" value="UniProtKB-ARBA"/>
</dbReference>
<dbReference type="GO" id="GO:0015031">
    <property type="term" value="P:protein transport"/>
    <property type="evidence" value="ECO:0007669"/>
    <property type="project" value="TreeGrafter"/>
</dbReference>
<evidence type="ECO:0000313" key="4">
    <source>
        <dbReference type="Proteomes" id="UP000694580"/>
    </source>
</evidence>
<reference evidence="3" key="3">
    <citation type="submission" date="2025-09" db="UniProtKB">
        <authorList>
            <consortium name="Ensembl"/>
        </authorList>
    </citation>
    <scope>IDENTIFICATION</scope>
</reference>
<sequence>MHRTLRALVVLDDEQNAGYGAGDVLSGRVCVEVCELTAVESIRLVSRGRGRVRQEEAEYFTITQTLLEATEGEQRVGLQQGRHVFPFQLEIPMRPLVSSFDGKYGRVWYTVQAVVRRPSHPDQSFTREFRVVSHVDLNSPVFLTPASKNQEKMIGAWIFTSGPVSLRVNIERTGYCNGESIPIFAEIENCSSRIVVPKAVIYQTQTYLACGKTKSHKRVVACVRGNHVPSGSSDSWNGKTLKIPPVSPSILNSPIIRVEYSLAVKVQIPGAKKLKVELPVVIGTIPFNGFVSRTSSVSSHFSMDMSWLMLALPDLPEAPPNYMDVVSEEEFDMHVPSSSQCEDLERQLNSPVLLYIQEFRFQPPPVYSEVDPLRGGGLN</sequence>
<dbReference type="Pfam" id="PF02752">
    <property type="entry name" value="Arrestin_C"/>
    <property type="match status" value="1"/>
</dbReference>
<dbReference type="GO" id="GO:0005737">
    <property type="term" value="C:cytoplasm"/>
    <property type="evidence" value="ECO:0007669"/>
    <property type="project" value="TreeGrafter"/>
</dbReference>
<accession>A0AAY4BLX7</accession>
<organism evidence="3 4">
    <name type="scientific">Denticeps clupeoides</name>
    <name type="common">denticle herring</name>
    <dbReference type="NCBI Taxonomy" id="299321"/>
    <lineage>
        <taxon>Eukaryota</taxon>
        <taxon>Metazoa</taxon>
        <taxon>Chordata</taxon>
        <taxon>Craniata</taxon>
        <taxon>Vertebrata</taxon>
        <taxon>Euteleostomi</taxon>
        <taxon>Actinopterygii</taxon>
        <taxon>Neopterygii</taxon>
        <taxon>Teleostei</taxon>
        <taxon>Clupei</taxon>
        <taxon>Clupeiformes</taxon>
        <taxon>Denticipitoidei</taxon>
        <taxon>Denticipitidae</taxon>
        <taxon>Denticeps</taxon>
    </lineage>
</organism>
<dbReference type="InterPro" id="IPR050357">
    <property type="entry name" value="Arrestin_domain-protein"/>
</dbReference>
<proteinExistence type="inferred from homology"/>
<dbReference type="SUPFAM" id="SSF81296">
    <property type="entry name" value="E set domains"/>
    <property type="match status" value="2"/>
</dbReference>
<gene>
    <name evidence="3" type="primary">arrdc4</name>
</gene>
<reference evidence="3" key="2">
    <citation type="submission" date="2025-08" db="UniProtKB">
        <authorList>
            <consortium name="Ensembl"/>
        </authorList>
    </citation>
    <scope>IDENTIFICATION</scope>
</reference>
<dbReference type="SMART" id="SM01017">
    <property type="entry name" value="Arrestin_C"/>
    <property type="match status" value="1"/>
</dbReference>
<evidence type="ECO:0000313" key="3">
    <source>
        <dbReference type="Ensembl" id="ENSDCDP00010021954.1"/>
    </source>
</evidence>
<dbReference type="PANTHER" id="PTHR11188">
    <property type="entry name" value="ARRESTIN DOMAIN CONTAINING PROTEIN"/>
    <property type="match status" value="1"/>
</dbReference>
<dbReference type="Proteomes" id="UP000694580">
    <property type="component" value="Chromosome 17"/>
</dbReference>
<dbReference type="Gene3D" id="2.60.40.640">
    <property type="match status" value="2"/>
</dbReference>
<dbReference type="GO" id="GO:1990756">
    <property type="term" value="F:ubiquitin-like ligase-substrate adaptor activity"/>
    <property type="evidence" value="ECO:0007669"/>
    <property type="project" value="TreeGrafter"/>
</dbReference>
<dbReference type="Ensembl" id="ENSDCDT00010024520.1">
    <property type="protein sequence ID" value="ENSDCDP00010021954.1"/>
    <property type="gene ID" value="ENSDCDG00010011194.1"/>
</dbReference>
<evidence type="ECO:0000256" key="1">
    <source>
        <dbReference type="ARBA" id="ARBA00005298"/>
    </source>
</evidence>
<reference evidence="3 4" key="1">
    <citation type="submission" date="2020-06" db="EMBL/GenBank/DDBJ databases">
        <authorList>
            <consortium name="Wellcome Sanger Institute Data Sharing"/>
        </authorList>
    </citation>
    <scope>NUCLEOTIDE SEQUENCE [LARGE SCALE GENOMIC DNA]</scope>
</reference>
<protein>
    <submittedName>
        <fullName evidence="3">Arrestin domain containing 4</fullName>
    </submittedName>
</protein>
<comment type="similarity">
    <text evidence="1">Belongs to the arrestin family.</text>
</comment>
<dbReference type="PANTHER" id="PTHR11188:SF16">
    <property type="entry name" value="ARRESTIN DOMAIN-CONTAINING PROTEIN 4"/>
    <property type="match status" value="1"/>
</dbReference>
<dbReference type="InterPro" id="IPR011021">
    <property type="entry name" value="Arrestin-like_N"/>
</dbReference>